<dbReference type="InterPro" id="IPR039045">
    <property type="entry name" value="SCHIP_1"/>
</dbReference>
<dbReference type="AlphaFoldDB" id="A0AAV4WYS7"/>
<evidence type="ECO:0000259" key="3">
    <source>
        <dbReference type="Pfam" id="PF10148"/>
    </source>
</evidence>
<dbReference type="GO" id="GO:0030054">
    <property type="term" value="C:cell junction"/>
    <property type="evidence" value="ECO:0007669"/>
    <property type="project" value="TreeGrafter"/>
</dbReference>
<dbReference type="Proteomes" id="UP001054837">
    <property type="component" value="Unassembled WGS sequence"/>
</dbReference>
<evidence type="ECO:0000256" key="1">
    <source>
        <dbReference type="ARBA" id="ARBA00023054"/>
    </source>
</evidence>
<organism evidence="4 5">
    <name type="scientific">Caerostris darwini</name>
    <dbReference type="NCBI Taxonomy" id="1538125"/>
    <lineage>
        <taxon>Eukaryota</taxon>
        <taxon>Metazoa</taxon>
        <taxon>Ecdysozoa</taxon>
        <taxon>Arthropoda</taxon>
        <taxon>Chelicerata</taxon>
        <taxon>Arachnida</taxon>
        <taxon>Araneae</taxon>
        <taxon>Araneomorphae</taxon>
        <taxon>Entelegynae</taxon>
        <taxon>Araneoidea</taxon>
        <taxon>Araneidae</taxon>
        <taxon>Caerostris</taxon>
    </lineage>
</organism>
<name>A0AAV4WYS7_9ARAC</name>
<keyword evidence="5" id="KW-1185">Reference proteome</keyword>
<feature type="compositionally biased region" description="Low complexity" evidence="2">
    <location>
        <begin position="346"/>
        <end position="362"/>
    </location>
</feature>
<feature type="compositionally biased region" description="Polar residues" evidence="2">
    <location>
        <begin position="187"/>
        <end position="196"/>
    </location>
</feature>
<sequence>MDLWKNKVENAINKFSSAGRDFLSNLRQDNVNNVTEKSHPEFETFEFLRDDGYSDDIENDPCSDCDKEFGILTIEDDEYDSFGYCVEGERRNDREEIRRKLAMDSDTEDYISEKLNQHREAGGSYDRLKSTGNLQICFMNEAAKDQELSNPEDESTVDKNKVPRVQKPTLHLPATLPPKNEKPTTVKLLNNNNTSPAVKKRQRPKFFFNRPRSWHASKQDENPFPEEDLLTRHIRLQAEAREALAQAKDMARMQMEIERQKKKKSPIADIVGLPFSDGKNLLTYHNLIAMNVAQLQVIVNDLHSQIETLNEDLVKFLLERDDLHMEQDSKLVDIEDLTRYLGLKGSGSVSSSSSQVSVNSTSDCKKIQPKAESVRRSQSVHLKSKNLM</sequence>
<accession>A0AAV4WYS7</accession>
<dbReference type="PANTHER" id="PTHR13103:SF2">
    <property type="entry name" value="IQCJ-SCHIP1 READTHROUGH TRANSCRIPT PROTEIN-RELATED"/>
    <property type="match status" value="1"/>
</dbReference>
<dbReference type="EMBL" id="BPLQ01015341">
    <property type="protein sequence ID" value="GIY87443.1"/>
    <property type="molecule type" value="Genomic_DNA"/>
</dbReference>
<feature type="region of interest" description="Disordered" evidence="2">
    <location>
        <begin position="170"/>
        <end position="200"/>
    </location>
</feature>
<proteinExistence type="predicted"/>
<dbReference type="InterPro" id="IPR015649">
    <property type="entry name" value="SCHIP_1_C"/>
</dbReference>
<feature type="region of interest" description="Disordered" evidence="2">
    <location>
        <begin position="345"/>
        <end position="388"/>
    </location>
</feature>
<evidence type="ECO:0000313" key="5">
    <source>
        <dbReference type="Proteomes" id="UP001054837"/>
    </source>
</evidence>
<dbReference type="GO" id="GO:0035332">
    <property type="term" value="P:positive regulation of hippo signaling"/>
    <property type="evidence" value="ECO:0007669"/>
    <property type="project" value="TreeGrafter"/>
</dbReference>
<keyword evidence="1" id="KW-0175">Coiled coil</keyword>
<evidence type="ECO:0000313" key="4">
    <source>
        <dbReference type="EMBL" id="GIY87443.1"/>
    </source>
</evidence>
<dbReference type="GO" id="GO:0005886">
    <property type="term" value="C:plasma membrane"/>
    <property type="evidence" value="ECO:0007669"/>
    <property type="project" value="TreeGrafter"/>
</dbReference>
<protein>
    <submittedName>
        <fullName evidence="4">Schwannomin-interacting protein 1</fullName>
    </submittedName>
</protein>
<comment type="caution">
    <text evidence="4">The sequence shown here is derived from an EMBL/GenBank/DDBJ whole genome shotgun (WGS) entry which is preliminary data.</text>
</comment>
<dbReference type="Pfam" id="PF10148">
    <property type="entry name" value="SCHIP-1_C"/>
    <property type="match status" value="1"/>
</dbReference>
<gene>
    <name evidence="4" type="primary">Schip1_1</name>
    <name evidence="4" type="ORF">CDAR_320811</name>
</gene>
<feature type="domain" description="Schwannomin interacting protein 1 C-terminal" evidence="3">
    <location>
        <begin position="90"/>
        <end position="344"/>
    </location>
</feature>
<evidence type="ECO:0000256" key="2">
    <source>
        <dbReference type="SAM" id="MobiDB-lite"/>
    </source>
</evidence>
<feature type="compositionally biased region" description="Polar residues" evidence="2">
    <location>
        <begin position="376"/>
        <end position="388"/>
    </location>
</feature>
<dbReference type="PANTHER" id="PTHR13103">
    <property type="entry name" value="SCHWANNOMIN INTERACTING PROTEIN 1"/>
    <property type="match status" value="1"/>
</dbReference>
<reference evidence="4 5" key="1">
    <citation type="submission" date="2021-06" db="EMBL/GenBank/DDBJ databases">
        <title>Caerostris darwini draft genome.</title>
        <authorList>
            <person name="Kono N."/>
            <person name="Arakawa K."/>
        </authorList>
    </citation>
    <scope>NUCLEOTIDE SEQUENCE [LARGE SCALE GENOMIC DNA]</scope>
</reference>